<organism evidence="3 4">
    <name type="scientific">Plasmodiophora brassicae</name>
    <name type="common">Clubroot disease agent</name>
    <dbReference type="NCBI Taxonomy" id="37360"/>
    <lineage>
        <taxon>Eukaryota</taxon>
        <taxon>Sar</taxon>
        <taxon>Rhizaria</taxon>
        <taxon>Endomyxa</taxon>
        <taxon>Phytomyxea</taxon>
        <taxon>Plasmodiophorida</taxon>
        <taxon>Plasmodiophoridae</taxon>
        <taxon>Plasmodiophora</taxon>
    </lineage>
</organism>
<feature type="repeat" description="PPR" evidence="1">
    <location>
        <begin position="177"/>
        <end position="211"/>
    </location>
</feature>
<dbReference type="InterPro" id="IPR046960">
    <property type="entry name" value="PPR_At4g14850-like_plant"/>
</dbReference>
<dbReference type="Proteomes" id="UP000039324">
    <property type="component" value="Unassembled WGS sequence"/>
</dbReference>
<accession>A0A0G4ITZ6</accession>
<gene>
    <name evidence="3" type="ORF">PBRA_006811</name>
</gene>
<dbReference type="AlphaFoldDB" id="A0A0G4ITZ6"/>
<protein>
    <recommendedName>
        <fullName evidence="2">DYW domain-containing protein</fullName>
    </recommendedName>
</protein>
<evidence type="ECO:0000313" key="3">
    <source>
        <dbReference type="EMBL" id="CEO98697.1"/>
    </source>
</evidence>
<evidence type="ECO:0000313" key="4">
    <source>
        <dbReference type="Proteomes" id="UP000039324"/>
    </source>
</evidence>
<dbReference type="STRING" id="37360.A0A0G4ITZ6"/>
<evidence type="ECO:0000259" key="2">
    <source>
        <dbReference type="Pfam" id="PF14432"/>
    </source>
</evidence>
<sequence>MFAACCAAAGSESPDAAAAAAEQLLNVVRSNLAPPPDKPPFFVNVAKALLAHRRFDSAASVLTLMEAHNVPPGIQIYTLILAGLARANRSRQAMAVFHAMVRRGVPVDAPVFTLLVNACGRCRDLDALRSLHAHAYQRPALLDDIGACSLMFAYDRCWALDAAERMFLERCAVSAPTTAMLHVMIVAYRRHGRLGVAVDTFERMKASGVPIPDRTRQNMLCVYSKAGLVDEALDLFRSATTNVDTSAFVMLVQACARDRPALADLHRHAMERSLMRQDDVLVAFVSAYQHAGDLPAIQNLQAYASGTLFWQHDAVRSAFILAYAYCSSIDLAERVFDDRRASCLTSMVAAYAQHGLLPEAMGAFRQFTGAGLRPNSNVIGHLLQACARAGALHEAADLVSAHGAHWAPGHAVHVVDLYGRIGDLDHAERLAADDLLSLMTVLAACRSHKDVARAERVLGRIRSTALSPANVLAAAYRIMSDVYASVGRAGDVAQLHDEMRARNLTVVPGRTTVIVDDRAVHFRSGDDAHDPNLRDAHRRLMKDLEAHGYATDPCTVVSSESPLDARRSVRGHSEKLALAFALSAPLPAGAPIRLAKTTRVCPDCHDAAKRVSQIYDRDVYLRDERRHHRFRDGQCSCGDVW</sequence>
<dbReference type="PROSITE" id="PS51375">
    <property type="entry name" value="PPR"/>
    <property type="match status" value="2"/>
</dbReference>
<reference evidence="3 4" key="1">
    <citation type="submission" date="2015-02" db="EMBL/GenBank/DDBJ databases">
        <authorList>
            <person name="Chooi Y.-H."/>
        </authorList>
    </citation>
    <scope>NUCLEOTIDE SEQUENCE [LARGE SCALE GENOMIC DNA]</scope>
    <source>
        <strain evidence="3">E3</strain>
    </source>
</reference>
<dbReference type="Pfam" id="PF01535">
    <property type="entry name" value="PPR"/>
    <property type="match status" value="4"/>
</dbReference>
<dbReference type="Pfam" id="PF14432">
    <property type="entry name" value="DYW_deaminase"/>
    <property type="match status" value="1"/>
</dbReference>
<keyword evidence="4" id="KW-1185">Reference proteome</keyword>
<proteinExistence type="predicted"/>
<dbReference type="NCBIfam" id="TIGR00756">
    <property type="entry name" value="PPR"/>
    <property type="match status" value="1"/>
</dbReference>
<dbReference type="Gene3D" id="1.25.40.10">
    <property type="entry name" value="Tetratricopeptide repeat domain"/>
    <property type="match status" value="4"/>
</dbReference>
<dbReference type="GO" id="GO:0008270">
    <property type="term" value="F:zinc ion binding"/>
    <property type="evidence" value="ECO:0007669"/>
    <property type="project" value="InterPro"/>
</dbReference>
<dbReference type="InterPro" id="IPR002885">
    <property type="entry name" value="PPR_rpt"/>
</dbReference>
<dbReference type="InterPro" id="IPR032867">
    <property type="entry name" value="DYW_dom"/>
</dbReference>
<dbReference type="GO" id="GO:0003723">
    <property type="term" value="F:RNA binding"/>
    <property type="evidence" value="ECO:0007669"/>
    <property type="project" value="InterPro"/>
</dbReference>
<dbReference type="EMBL" id="CDSF01000086">
    <property type="protein sequence ID" value="CEO98697.1"/>
    <property type="molecule type" value="Genomic_DNA"/>
</dbReference>
<dbReference type="OrthoDB" id="1654150at2759"/>
<name>A0A0G4ITZ6_PLABS</name>
<feature type="repeat" description="PPR" evidence="1">
    <location>
        <begin position="73"/>
        <end position="107"/>
    </location>
</feature>
<dbReference type="GO" id="GO:0009451">
    <property type="term" value="P:RNA modification"/>
    <property type="evidence" value="ECO:0007669"/>
    <property type="project" value="InterPro"/>
</dbReference>
<dbReference type="InterPro" id="IPR011990">
    <property type="entry name" value="TPR-like_helical_dom_sf"/>
</dbReference>
<dbReference type="PANTHER" id="PTHR47926">
    <property type="entry name" value="PENTATRICOPEPTIDE REPEAT-CONTAINING PROTEIN"/>
    <property type="match status" value="1"/>
</dbReference>
<evidence type="ECO:0000256" key="1">
    <source>
        <dbReference type="PROSITE-ProRule" id="PRU00708"/>
    </source>
</evidence>
<feature type="domain" description="DYW" evidence="2">
    <location>
        <begin position="567"/>
        <end position="641"/>
    </location>
</feature>